<reference evidence="1 2" key="1">
    <citation type="submission" date="2016-11" db="EMBL/GenBank/DDBJ databases">
        <authorList>
            <person name="Jaros S."/>
            <person name="Januszkiewicz K."/>
            <person name="Wedrychowicz H."/>
        </authorList>
    </citation>
    <scope>NUCLEOTIDE SEQUENCE [LARGE SCALE GENOMIC DNA]</scope>
    <source>
        <strain evidence="1 2">DSM 17459</strain>
    </source>
</reference>
<protein>
    <recommendedName>
        <fullName evidence="3">CheW-like domain-containing protein</fullName>
    </recommendedName>
</protein>
<proteinExistence type="predicted"/>
<dbReference type="STRING" id="1122155.SAMN02745158_00560"/>
<dbReference type="InterPro" id="IPR036061">
    <property type="entry name" value="CheW-like_dom_sf"/>
</dbReference>
<name>A0A1M4TRR8_9CLOT</name>
<dbReference type="GO" id="GO:0006935">
    <property type="term" value="P:chemotaxis"/>
    <property type="evidence" value="ECO:0007669"/>
    <property type="project" value="InterPro"/>
</dbReference>
<dbReference type="OrthoDB" id="1975526at2"/>
<accession>A0A1M4TRR8</accession>
<dbReference type="Proteomes" id="UP000184245">
    <property type="component" value="Unassembled WGS sequence"/>
</dbReference>
<dbReference type="AlphaFoldDB" id="A0A1M4TRR8"/>
<evidence type="ECO:0000313" key="1">
    <source>
        <dbReference type="EMBL" id="SHE47106.1"/>
    </source>
</evidence>
<sequence length="105" mass="11564">MDYITVNTGTRIFYIEKKMTEAIVRDPEILTVPEGEENLLGLSVYHGRLVVYHQLGDKKSYSCGIIIKAGGEMLPGIPADTVGEEEADPSCLTMLMEGVWGKKSD</sequence>
<dbReference type="RefSeq" id="WP_072848846.1">
    <property type="nucleotide sequence ID" value="NZ_FQVI01000002.1"/>
</dbReference>
<organism evidence="1 2">
    <name type="scientific">Lactonifactor longoviformis DSM 17459</name>
    <dbReference type="NCBI Taxonomy" id="1122155"/>
    <lineage>
        <taxon>Bacteria</taxon>
        <taxon>Bacillati</taxon>
        <taxon>Bacillota</taxon>
        <taxon>Clostridia</taxon>
        <taxon>Eubacteriales</taxon>
        <taxon>Clostridiaceae</taxon>
        <taxon>Lactonifactor</taxon>
    </lineage>
</organism>
<gene>
    <name evidence="1" type="ORF">SAMN02745158_00560</name>
</gene>
<keyword evidence="2" id="KW-1185">Reference proteome</keyword>
<evidence type="ECO:0000313" key="2">
    <source>
        <dbReference type="Proteomes" id="UP000184245"/>
    </source>
</evidence>
<dbReference type="GO" id="GO:0007165">
    <property type="term" value="P:signal transduction"/>
    <property type="evidence" value="ECO:0007669"/>
    <property type="project" value="InterPro"/>
</dbReference>
<dbReference type="EMBL" id="FQVI01000002">
    <property type="protein sequence ID" value="SHE47106.1"/>
    <property type="molecule type" value="Genomic_DNA"/>
</dbReference>
<evidence type="ECO:0008006" key="3">
    <source>
        <dbReference type="Google" id="ProtNLM"/>
    </source>
</evidence>
<dbReference type="SUPFAM" id="SSF50341">
    <property type="entry name" value="CheW-like"/>
    <property type="match status" value="1"/>
</dbReference>